<evidence type="ECO:0008006" key="3">
    <source>
        <dbReference type="Google" id="ProtNLM"/>
    </source>
</evidence>
<evidence type="ECO:0000313" key="2">
    <source>
        <dbReference type="Proteomes" id="UP001187471"/>
    </source>
</evidence>
<comment type="caution">
    <text evidence="1">The sequence shown here is derived from an EMBL/GenBank/DDBJ whole genome shotgun (WGS) entry which is preliminary data.</text>
</comment>
<name>A0AA88QTN8_9ASTE</name>
<gene>
    <name evidence="1" type="ORF">RJ640_015323</name>
</gene>
<evidence type="ECO:0000313" key="1">
    <source>
        <dbReference type="EMBL" id="KAK2975892.1"/>
    </source>
</evidence>
<organism evidence="1 2">
    <name type="scientific">Escallonia rubra</name>
    <dbReference type="NCBI Taxonomy" id="112253"/>
    <lineage>
        <taxon>Eukaryota</taxon>
        <taxon>Viridiplantae</taxon>
        <taxon>Streptophyta</taxon>
        <taxon>Embryophyta</taxon>
        <taxon>Tracheophyta</taxon>
        <taxon>Spermatophyta</taxon>
        <taxon>Magnoliopsida</taxon>
        <taxon>eudicotyledons</taxon>
        <taxon>Gunneridae</taxon>
        <taxon>Pentapetalae</taxon>
        <taxon>asterids</taxon>
        <taxon>campanulids</taxon>
        <taxon>Escalloniales</taxon>
        <taxon>Escalloniaceae</taxon>
        <taxon>Escallonia</taxon>
    </lineage>
</organism>
<proteinExistence type="predicted"/>
<dbReference type="SUPFAM" id="SSF53756">
    <property type="entry name" value="UDP-Glycosyltransferase/glycogen phosphorylase"/>
    <property type="match status" value="1"/>
</dbReference>
<reference evidence="1" key="1">
    <citation type="submission" date="2022-12" db="EMBL/GenBank/DDBJ databases">
        <title>Draft genome assemblies for two species of Escallonia (Escalloniales).</title>
        <authorList>
            <person name="Chanderbali A."/>
            <person name="Dervinis C."/>
            <person name="Anghel I."/>
            <person name="Soltis D."/>
            <person name="Soltis P."/>
            <person name="Zapata F."/>
        </authorList>
    </citation>
    <scope>NUCLEOTIDE SEQUENCE</scope>
    <source>
        <strain evidence="1">UCBG92.1500</strain>
        <tissue evidence="1">Leaf</tissue>
    </source>
</reference>
<accession>A0AA88QTN8</accession>
<protein>
    <recommendedName>
        <fullName evidence="3">UDP-glycosyltransferase</fullName>
    </recommendedName>
</protein>
<sequence>IGLELEHDLERGEIEKVVKRLMTDKEAEELRQKAGEMKEKVELCMREGGSSYKSLNDLAEFILSFQRSSLFTFQPWL</sequence>
<keyword evidence="2" id="KW-1185">Reference proteome</keyword>
<dbReference type="Proteomes" id="UP001187471">
    <property type="component" value="Unassembled WGS sequence"/>
</dbReference>
<dbReference type="EMBL" id="JAVXUO010002148">
    <property type="protein sequence ID" value="KAK2975892.1"/>
    <property type="molecule type" value="Genomic_DNA"/>
</dbReference>
<dbReference type="Gene3D" id="3.40.50.2000">
    <property type="entry name" value="Glycogen Phosphorylase B"/>
    <property type="match status" value="2"/>
</dbReference>
<dbReference type="PANTHER" id="PTHR48045:SF30">
    <property type="entry name" value="UDP-GLYCOSYLTRANSFERASE 76H1-LIKE"/>
    <property type="match status" value="1"/>
</dbReference>
<dbReference type="AlphaFoldDB" id="A0AA88QTN8"/>
<feature type="non-terminal residue" evidence="1">
    <location>
        <position position="1"/>
    </location>
</feature>
<dbReference type="PANTHER" id="PTHR48045">
    <property type="entry name" value="UDP-GLYCOSYLTRANSFERASE 72B1"/>
    <property type="match status" value="1"/>
</dbReference>